<feature type="region of interest" description="Disordered" evidence="1">
    <location>
        <begin position="1"/>
        <end position="177"/>
    </location>
</feature>
<gene>
    <name evidence="2" type="ORF">RND71_009323</name>
</gene>
<reference evidence="2" key="1">
    <citation type="submission" date="2023-12" db="EMBL/GenBank/DDBJ databases">
        <title>Genome assembly of Anisodus tanguticus.</title>
        <authorList>
            <person name="Wang Y.-J."/>
        </authorList>
    </citation>
    <scope>NUCLEOTIDE SEQUENCE</scope>
    <source>
        <strain evidence="2">KB-2021</strain>
        <tissue evidence="2">Leaf</tissue>
    </source>
</reference>
<accession>A0AAE1VH47</accession>
<keyword evidence="3" id="KW-1185">Reference proteome</keyword>
<feature type="compositionally biased region" description="Basic and acidic residues" evidence="1">
    <location>
        <begin position="128"/>
        <end position="143"/>
    </location>
</feature>
<dbReference type="AlphaFoldDB" id="A0AAE1VH47"/>
<proteinExistence type="predicted"/>
<feature type="compositionally biased region" description="Polar residues" evidence="1">
    <location>
        <begin position="117"/>
        <end position="126"/>
    </location>
</feature>
<feature type="compositionally biased region" description="Basic and acidic residues" evidence="1">
    <location>
        <begin position="83"/>
        <end position="92"/>
    </location>
</feature>
<protein>
    <submittedName>
        <fullName evidence="2">Uncharacterized protein</fullName>
    </submittedName>
</protein>
<sequence length="177" mass="19734">MDETGVHSLLNANRSIVPDKGTASPVQTVADKDLSNPLMAVTLPKSESEEDNSSKPRRRLPKTFTQGSSSRTRTSNSRKKKNKEIEKIDQETLAKILQNRQDPPNEGTEQEKHVNPTIPQSSQLPVHSQEHNSDNENEEHVSDSEFTDAQDLNEAQDPNDYDSGMSFDSIALHNLDT</sequence>
<organism evidence="2 3">
    <name type="scientific">Anisodus tanguticus</name>
    <dbReference type="NCBI Taxonomy" id="243964"/>
    <lineage>
        <taxon>Eukaryota</taxon>
        <taxon>Viridiplantae</taxon>
        <taxon>Streptophyta</taxon>
        <taxon>Embryophyta</taxon>
        <taxon>Tracheophyta</taxon>
        <taxon>Spermatophyta</taxon>
        <taxon>Magnoliopsida</taxon>
        <taxon>eudicotyledons</taxon>
        <taxon>Gunneridae</taxon>
        <taxon>Pentapetalae</taxon>
        <taxon>asterids</taxon>
        <taxon>lamiids</taxon>
        <taxon>Solanales</taxon>
        <taxon>Solanaceae</taxon>
        <taxon>Solanoideae</taxon>
        <taxon>Hyoscyameae</taxon>
        <taxon>Anisodus</taxon>
    </lineage>
</organism>
<comment type="caution">
    <text evidence="2">The sequence shown here is derived from an EMBL/GenBank/DDBJ whole genome shotgun (WGS) entry which is preliminary data.</text>
</comment>
<name>A0AAE1VH47_9SOLA</name>
<evidence type="ECO:0000256" key="1">
    <source>
        <dbReference type="SAM" id="MobiDB-lite"/>
    </source>
</evidence>
<dbReference type="Proteomes" id="UP001291623">
    <property type="component" value="Unassembled WGS sequence"/>
</dbReference>
<dbReference type="EMBL" id="JAVYJV010000005">
    <property type="protein sequence ID" value="KAK4369848.1"/>
    <property type="molecule type" value="Genomic_DNA"/>
</dbReference>
<evidence type="ECO:0000313" key="2">
    <source>
        <dbReference type="EMBL" id="KAK4369848.1"/>
    </source>
</evidence>
<evidence type="ECO:0000313" key="3">
    <source>
        <dbReference type="Proteomes" id="UP001291623"/>
    </source>
</evidence>